<dbReference type="PANTHER" id="PTHR22574">
    <property type="match status" value="1"/>
</dbReference>
<feature type="region of interest" description="Disordered" evidence="2">
    <location>
        <begin position="776"/>
        <end position="803"/>
    </location>
</feature>
<reference evidence="4 5" key="2">
    <citation type="journal article" date="2018" name="Annu Rev Anim Biosci">
        <title>Bat Biology, Genomes, and the Bat1K Project: To Generate Chromosome-Level Genomes for All Living Bat Species.</title>
        <authorList>
            <person name="Teeling E.C."/>
            <person name="Vernes S.C."/>
            <person name="Davalos L.M."/>
            <person name="Ray D.A."/>
            <person name="Gilbert M.T.P."/>
            <person name="Myers E."/>
        </authorList>
    </citation>
    <scope>NUCLEOTIDE SEQUENCE</scope>
</reference>
<dbReference type="GO" id="GO:0005634">
    <property type="term" value="C:nucleus"/>
    <property type="evidence" value="ECO:0007669"/>
    <property type="project" value="TreeGrafter"/>
</dbReference>
<dbReference type="Pfam" id="PF12480">
    <property type="entry name" value="GARIL_Rab2_bd"/>
    <property type="match status" value="1"/>
</dbReference>
<reference evidence="4" key="4">
    <citation type="submission" date="2025-08" db="UniProtKB">
        <authorList>
            <consortium name="Ensembl"/>
        </authorList>
    </citation>
    <scope>IDENTIFICATION</scope>
</reference>
<dbReference type="GeneTree" id="ENSGT00940000163150"/>
<dbReference type="Ensembl" id="ENSRFET00010030157.1">
    <property type="protein sequence ID" value="ENSRFEP00010027773.1"/>
    <property type="gene ID" value="ENSRFEG00010018399.1"/>
</dbReference>
<sequence length="910" mass="100721">MNRLWNIRRPDPLPGPPKWVPTLGKLQKTLQKGEYLPLRPLPMFESNFVQVTNQGAPVYVHHKTNRLTMGVAASLPGLVLPDLLLIAQPPEGRDCSNLVLTRMIPLDLVHLYVHNLSAWRLKLRLITGRYYYLELDAPAGELAFLFDRWIRLINLLQEPATTWAPRTLHTPPTDLALMAPPASTWRLQDQSHTRRSDMTVDPTFPYKTLTSQKQKKAKTFKHRFKSQAVGDSLPLIWSQLEHADTRKKSTEKKSHPDRCLHSCQTKIQVPEKPSITIRTIFSIISSTINQMPSSSKDGTCESDRAVVLGGLIETPSQCISEDSHISLLGSFNHFDTYLSQQDMEDQIDSKSSTLSSSSPNQATCSSNFNLPASYSSIPRHNKKDRPLGSVQRLRPPPSQKTPSIPATSWKAPFILDQAQKVSAVCAPSQKDPAGPTAPQKTQIVASVPQKAPAIPGPSWKDLPVSVISHKTSAVPAPSQKAAAIPGPSQKTPRVLAIPQKAPAIPAPSQKAPSALAIPPKAVSTPTSNHKFLFLPTPYQKAPTSPTQYQMTLDPADFGMLSMGSHGGNVLEKSQLEGKPESVGLMGTQEKKVREMRAQKMSLEFPFTTTREVKEVAISKAREITLDGLKGKSKLEDNVQRMKEEKSGDWPGFKSKEVGQQKKWVETQELAMEGAQQEHSRPFSVEGLTFAKLMIMANSKQPPLRPELVSLPPWFLTPLGSATSRMGAEPLRPSQVLEGSPVVVREQPWLGPWAKGSTSLWVEETSHPWAEVEVEELPSDQRGPSKVPPHYQCVPSSPKMDRASQAPIPLPATRWEDVIQSPILLTPISKMEARVSQKPKRESQESVGMLGQRPLAMTGSSLEILKPKLLEIESMRDMANKVEKTKKELGVFMPSRSIHGSQHLQQDARAQ</sequence>
<feature type="region of interest" description="Disordered" evidence="2">
    <location>
        <begin position="186"/>
        <end position="205"/>
    </location>
</feature>
<evidence type="ECO:0000259" key="3">
    <source>
        <dbReference type="Pfam" id="PF12480"/>
    </source>
</evidence>
<feature type="domain" description="Golgi associated RAB2 interactor protein-like Rab2B-binding" evidence="3">
    <location>
        <begin position="98"/>
        <end position="165"/>
    </location>
</feature>
<evidence type="ECO:0000313" key="5">
    <source>
        <dbReference type="Proteomes" id="UP000472240"/>
    </source>
</evidence>
<feature type="compositionally biased region" description="Polar residues" evidence="2">
    <location>
        <begin position="359"/>
        <end position="378"/>
    </location>
</feature>
<accession>A0A671FYX4</accession>
<feature type="compositionally biased region" description="Low complexity" evidence="2">
    <location>
        <begin position="349"/>
        <end position="358"/>
    </location>
</feature>
<dbReference type="PANTHER" id="PTHR22574:SF12">
    <property type="entry name" value="GOLGI-ASSOCIATED RAB2 INTERACTOR PROTEIN 5B"/>
    <property type="match status" value="1"/>
</dbReference>
<dbReference type="Proteomes" id="UP000472240">
    <property type="component" value="Chromosome 15"/>
</dbReference>
<evidence type="ECO:0000256" key="2">
    <source>
        <dbReference type="SAM" id="MobiDB-lite"/>
    </source>
</evidence>
<protein>
    <submittedName>
        <fullName evidence="4">Golgi associated RAB2 interactor family member 5B</fullName>
    </submittedName>
</protein>
<dbReference type="FunCoup" id="A0A671FYX4">
    <property type="interactions" value="4"/>
</dbReference>
<keyword evidence="5" id="KW-1185">Reference proteome</keyword>
<proteinExistence type="inferred from homology"/>
<dbReference type="OMA" id="HLCVHDL"/>
<gene>
    <name evidence="4" type="primary">GARIN5B</name>
</gene>
<dbReference type="InterPro" id="IPR022168">
    <property type="entry name" value="GARIL-like_Rab2B-bd"/>
</dbReference>
<evidence type="ECO:0000256" key="1">
    <source>
        <dbReference type="ARBA" id="ARBA00038379"/>
    </source>
</evidence>
<reference evidence="4" key="5">
    <citation type="submission" date="2025-09" db="UniProtKB">
        <authorList>
            <consortium name="Ensembl"/>
        </authorList>
    </citation>
    <scope>IDENTIFICATION</scope>
</reference>
<reference evidence="5" key="3">
    <citation type="submission" date="2018-12" db="EMBL/GenBank/DDBJ databases">
        <title>G10K-VGP greater horseshoe bat female genome, primary haplotype.</title>
        <authorList>
            <person name="Teeling E."/>
            <person name="Myers G."/>
            <person name="Vernes S."/>
            <person name="Pippel M."/>
            <person name="Winkler S."/>
            <person name="Fedrigo O."/>
            <person name="Rhie A."/>
            <person name="Koren S."/>
            <person name="Phillippy A."/>
            <person name="Lewin H."/>
            <person name="Damas J."/>
            <person name="Howe K."/>
            <person name="Mountcastle J."/>
            <person name="Jarvis E.D."/>
        </authorList>
    </citation>
    <scope>NUCLEOTIDE SEQUENCE [LARGE SCALE GENOMIC DNA]</scope>
</reference>
<dbReference type="AlphaFoldDB" id="A0A671FYX4"/>
<evidence type="ECO:0000313" key="4">
    <source>
        <dbReference type="Ensembl" id="ENSRFEP00010027773.1"/>
    </source>
</evidence>
<feature type="compositionally biased region" description="Basic and acidic residues" evidence="2">
    <location>
        <begin position="189"/>
        <end position="198"/>
    </location>
</feature>
<feature type="region of interest" description="Disordered" evidence="2">
    <location>
        <begin position="343"/>
        <end position="406"/>
    </location>
</feature>
<organism evidence="4 5">
    <name type="scientific">Rhinolophus ferrumequinum</name>
    <name type="common">Greater horseshoe bat</name>
    <dbReference type="NCBI Taxonomy" id="59479"/>
    <lineage>
        <taxon>Eukaryota</taxon>
        <taxon>Metazoa</taxon>
        <taxon>Chordata</taxon>
        <taxon>Craniata</taxon>
        <taxon>Vertebrata</taxon>
        <taxon>Euteleostomi</taxon>
        <taxon>Mammalia</taxon>
        <taxon>Eutheria</taxon>
        <taxon>Laurasiatheria</taxon>
        <taxon>Chiroptera</taxon>
        <taxon>Yinpterochiroptera</taxon>
        <taxon>Rhinolophoidea</taxon>
        <taxon>Rhinolophidae</taxon>
        <taxon>Rhinolophinae</taxon>
        <taxon>Rhinolophus</taxon>
    </lineage>
</organism>
<name>A0A671FYX4_RHIFE</name>
<comment type="similarity">
    <text evidence="1">Belongs to the GARIN family.</text>
</comment>
<dbReference type="InParanoid" id="A0A671FYX4"/>
<reference evidence="4 5" key="1">
    <citation type="journal article" date="2015" name="Annu Rev Anim Biosci">
        <title>The Genome 10K Project: a way forward.</title>
        <authorList>
            <person name="Koepfli K.P."/>
            <person name="Paten B."/>
            <person name="O'Brien S.J."/>
            <person name="Koepfli K.P."/>
            <person name="Paten B."/>
            <person name="Antunes A."/>
            <person name="Belov K."/>
            <person name="Bustamante C."/>
            <person name="Castoe T.A."/>
            <person name="Clawson H."/>
            <person name="Crawford A.J."/>
            <person name="Diekhans M."/>
            <person name="Distel D."/>
            <person name="Durbin R."/>
            <person name="Earl D."/>
            <person name="Fujita M.K."/>
            <person name="Gamble T."/>
            <person name="Georges A."/>
            <person name="Gemmell N."/>
            <person name="Gilbert M.T."/>
            <person name="Graves J.M."/>
            <person name="Green R.E."/>
            <person name="Hickey G."/>
            <person name="Jarvis E.D."/>
            <person name="Johnson W."/>
            <person name="Komissarov A."/>
            <person name="Korf I."/>
            <person name="Kuhn R."/>
            <person name="Larkin D.M."/>
            <person name="Lewin H."/>
            <person name="Lopez J.V."/>
            <person name="Ma J."/>
            <person name="Marques-Bonet T."/>
            <person name="Miller W."/>
            <person name="Murphy R."/>
            <person name="Pevzner P."/>
            <person name="Shapiro B."/>
            <person name="Steiner C."/>
            <person name="Tamazian G."/>
            <person name="Venkatesh B."/>
            <person name="Wang J."/>
            <person name="Wayne R."/>
            <person name="Wiley E."/>
            <person name="Yang H."/>
            <person name="Zhang G."/>
            <person name="Haussler D."/>
            <person name="Ryder O."/>
            <person name="O'Brien S.J."/>
        </authorList>
    </citation>
    <scope>NUCLEOTIDE SEQUENCE</scope>
</reference>